<accession>A0A7R9KT78</accession>
<evidence type="ECO:0000313" key="2">
    <source>
        <dbReference type="Proteomes" id="UP000759131"/>
    </source>
</evidence>
<proteinExistence type="predicted"/>
<dbReference type="AlphaFoldDB" id="A0A7R9KT78"/>
<gene>
    <name evidence="1" type="ORF">OSB1V03_LOCUS9367</name>
</gene>
<dbReference type="EMBL" id="OC860845">
    <property type="protein sequence ID" value="CAD7628949.1"/>
    <property type="molecule type" value="Genomic_DNA"/>
</dbReference>
<reference evidence="1" key="1">
    <citation type="submission" date="2020-11" db="EMBL/GenBank/DDBJ databases">
        <authorList>
            <person name="Tran Van P."/>
        </authorList>
    </citation>
    <scope>NUCLEOTIDE SEQUENCE</scope>
</reference>
<protein>
    <submittedName>
        <fullName evidence="1">Uncharacterized protein</fullName>
    </submittedName>
</protein>
<dbReference type="Proteomes" id="UP000759131">
    <property type="component" value="Unassembled WGS sequence"/>
</dbReference>
<sequence>MDYTVVNDVHLLRESVQYSSHWCRVCKTEEECKTWAPEPHVPSSGCAALDPPWHRWPRRPIAADTVEPYRWPHSSPTSRLTTRLAISPTRLRPHWPQHSSTLILMPPLANTSLSMSLPLLLSDTSSSVLCLVPSLSLDLTDNCFSINGFTFCQNLQLFLIDVFGFLFNDIFGNKFSEFSTFGHQFIK</sequence>
<keyword evidence="2" id="KW-1185">Reference proteome</keyword>
<organism evidence="1">
    <name type="scientific">Medioppia subpectinata</name>
    <dbReference type="NCBI Taxonomy" id="1979941"/>
    <lineage>
        <taxon>Eukaryota</taxon>
        <taxon>Metazoa</taxon>
        <taxon>Ecdysozoa</taxon>
        <taxon>Arthropoda</taxon>
        <taxon>Chelicerata</taxon>
        <taxon>Arachnida</taxon>
        <taxon>Acari</taxon>
        <taxon>Acariformes</taxon>
        <taxon>Sarcoptiformes</taxon>
        <taxon>Oribatida</taxon>
        <taxon>Brachypylina</taxon>
        <taxon>Oppioidea</taxon>
        <taxon>Oppiidae</taxon>
        <taxon>Medioppia</taxon>
    </lineage>
</organism>
<dbReference type="EMBL" id="CAJPIZ010006270">
    <property type="protein sequence ID" value="CAG2109379.1"/>
    <property type="molecule type" value="Genomic_DNA"/>
</dbReference>
<name>A0A7R9KT78_9ACAR</name>
<evidence type="ECO:0000313" key="1">
    <source>
        <dbReference type="EMBL" id="CAD7628949.1"/>
    </source>
</evidence>